<dbReference type="Pfam" id="PF00651">
    <property type="entry name" value="BTB"/>
    <property type="match status" value="1"/>
</dbReference>
<feature type="domain" description="BTB" evidence="2">
    <location>
        <begin position="25"/>
        <end position="96"/>
    </location>
</feature>
<comment type="pathway">
    <text evidence="1">Protein modification; protein ubiquitination.</text>
</comment>
<dbReference type="SUPFAM" id="SSF54695">
    <property type="entry name" value="POZ domain"/>
    <property type="match status" value="1"/>
</dbReference>
<evidence type="ECO:0000256" key="1">
    <source>
        <dbReference type="ARBA" id="ARBA00004906"/>
    </source>
</evidence>
<comment type="caution">
    <text evidence="3">The sequence shown here is derived from an EMBL/GenBank/DDBJ whole genome shotgun (WGS) entry which is preliminary data.</text>
</comment>
<reference evidence="3" key="2">
    <citation type="submission" date="2023-05" db="EMBL/GenBank/DDBJ databases">
        <authorList>
            <person name="Schelkunov M.I."/>
        </authorList>
    </citation>
    <scope>NUCLEOTIDE SEQUENCE</scope>
    <source>
        <strain evidence="3">Hsosn_3</strain>
        <tissue evidence="3">Leaf</tissue>
    </source>
</reference>
<dbReference type="GO" id="GO:0010114">
    <property type="term" value="P:response to red light"/>
    <property type="evidence" value="ECO:0007669"/>
    <property type="project" value="TreeGrafter"/>
</dbReference>
<evidence type="ECO:0000259" key="2">
    <source>
        <dbReference type="PROSITE" id="PS50097"/>
    </source>
</evidence>
<dbReference type="EMBL" id="JAUIZM010000006">
    <property type="protein sequence ID" value="KAK1378166.1"/>
    <property type="molecule type" value="Genomic_DNA"/>
</dbReference>
<dbReference type="InterPro" id="IPR008974">
    <property type="entry name" value="TRAF-like"/>
</dbReference>
<dbReference type="GO" id="GO:0005634">
    <property type="term" value="C:nucleus"/>
    <property type="evidence" value="ECO:0007669"/>
    <property type="project" value="TreeGrafter"/>
</dbReference>
<dbReference type="InterPro" id="IPR011333">
    <property type="entry name" value="SKP1/BTB/POZ_sf"/>
</dbReference>
<dbReference type="SMART" id="SM00225">
    <property type="entry name" value="BTB"/>
    <property type="match status" value="1"/>
</dbReference>
<dbReference type="Gene3D" id="3.30.710.10">
    <property type="entry name" value="Potassium Channel Kv1.1, Chain A"/>
    <property type="match status" value="1"/>
</dbReference>
<name>A0AAD8MLW3_9APIA</name>
<dbReference type="SUPFAM" id="SSF49599">
    <property type="entry name" value="TRAF domain-like"/>
    <property type="match status" value="1"/>
</dbReference>
<dbReference type="CDD" id="cd18186">
    <property type="entry name" value="BTB_POZ_ZBTB_KLHL-like"/>
    <property type="match status" value="1"/>
</dbReference>
<dbReference type="InterPro" id="IPR045890">
    <property type="entry name" value="POB1-like"/>
</dbReference>
<dbReference type="Proteomes" id="UP001237642">
    <property type="component" value="Unassembled WGS sequence"/>
</dbReference>
<evidence type="ECO:0000313" key="3">
    <source>
        <dbReference type="EMBL" id="KAK1378166.1"/>
    </source>
</evidence>
<dbReference type="InterPro" id="IPR000210">
    <property type="entry name" value="BTB/POZ_dom"/>
</dbReference>
<organism evidence="3 4">
    <name type="scientific">Heracleum sosnowskyi</name>
    <dbReference type="NCBI Taxonomy" id="360622"/>
    <lineage>
        <taxon>Eukaryota</taxon>
        <taxon>Viridiplantae</taxon>
        <taxon>Streptophyta</taxon>
        <taxon>Embryophyta</taxon>
        <taxon>Tracheophyta</taxon>
        <taxon>Spermatophyta</taxon>
        <taxon>Magnoliopsida</taxon>
        <taxon>eudicotyledons</taxon>
        <taxon>Gunneridae</taxon>
        <taxon>Pentapetalae</taxon>
        <taxon>asterids</taxon>
        <taxon>campanulids</taxon>
        <taxon>Apiales</taxon>
        <taxon>Apiaceae</taxon>
        <taxon>Apioideae</taxon>
        <taxon>apioid superclade</taxon>
        <taxon>Tordylieae</taxon>
        <taxon>Tordyliinae</taxon>
        <taxon>Heracleum</taxon>
    </lineage>
</organism>
<reference evidence="3" key="1">
    <citation type="submission" date="2023-02" db="EMBL/GenBank/DDBJ databases">
        <title>Genome of toxic invasive species Heracleum sosnowskyi carries increased number of genes despite the absence of recent whole-genome duplications.</title>
        <authorList>
            <person name="Schelkunov M."/>
            <person name="Shtratnikova V."/>
            <person name="Makarenko M."/>
            <person name="Klepikova A."/>
            <person name="Omelchenko D."/>
            <person name="Novikova G."/>
            <person name="Obukhova E."/>
            <person name="Bogdanov V."/>
            <person name="Penin A."/>
            <person name="Logacheva M."/>
        </authorList>
    </citation>
    <scope>NUCLEOTIDE SEQUENCE</scope>
    <source>
        <strain evidence="3">Hsosn_3</strain>
        <tissue evidence="3">Leaf</tissue>
    </source>
</reference>
<proteinExistence type="predicted"/>
<dbReference type="PROSITE" id="PS50097">
    <property type="entry name" value="BTB"/>
    <property type="match status" value="1"/>
</dbReference>
<dbReference type="PANTHER" id="PTHR46336">
    <property type="entry name" value="OS02G0260700 PROTEIN"/>
    <property type="match status" value="1"/>
</dbReference>
<dbReference type="PANTHER" id="PTHR46336:SF30">
    <property type="entry name" value="BTB_POZ DOMAIN-CONTAINING PROTEIN POB1-LIKE"/>
    <property type="match status" value="1"/>
</dbReference>
<dbReference type="AlphaFoldDB" id="A0AAD8MLW3"/>
<gene>
    <name evidence="3" type="ORF">POM88_024910</name>
</gene>
<sequence>MPFDRLSDVFIGDETPWKHDASRSKDLSTILLGRKKTLHINSAILAAKSPVFDKLFSNGMRESEQRVATLRIHASEEVALMELLNFMYKSTLSPTTPSCLLDILMAADKYDVSTCMEYCSKRLRRIPITLNFALRCLDLPSSVLHISVLQQLTASTKQFIAGRHDGDETIVNTDHRFVERAYMYRPVQVVELVLPHHHCVVYLDLKREECICLYPAGNISSEPFHLGRQGFFLSAYCNNDRRNQYESQCFGLYLGMLEKGSASFAVYYEFSYWSKEEGNYKAQRGKRSHTFTGGKSMGFSNLFGTTWAAFIADDSPYFINGILHLRTIVSIK</sequence>
<keyword evidence="4" id="KW-1185">Reference proteome</keyword>
<protein>
    <submittedName>
        <fullName evidence="3">BACK domain-containing protein</fullName>
    </submittedName>
</protein>
<accession>A0AAD8MLW3</accession>
<dbReference type="Gene3D" id="2.60.210.10">
    <property type="entry name" value="Apoptosis, Tumor Necrosis Factor Receptor Associated Protein 2, Chain A"/>
    <property type="match status" value="1"/>
</dbReference>
<evidence type="ECO:0000313" key="4">
    <source>
        <dbReference type="Proteomes" id="UP001237642"/>
    </source>
</evidence>